<reference evidence="2" key="1">
    <citation type="journal article" date="2017" name="Nat. Commun.">
        <title>The North American bullfrog draft genome provides insight into hormonal regulation of long noncoding RNA.</title>
        <authorList>
            <person name="Hammond S.A."/>
            <person name="Warren R.L."/>
            <person name="Vandervalk B.P."/>
            <person name="Kucuk E."/>
            <person name="Khan H."/>
            <person name="Gibb E.A."/>
            <person name="Pandoh P."/>
            <person name="Kirk H."/>
            <person name="Zhao Y."/>
            <person name="Jones M."/>
            <person name="Mungall A.J."/>
            <person name="Coope R."/>
            <person name="Pleasance S."/>
            <person name="Moore R.A."/>
            <person name="Holt R.A."/>
            <person name="Round J.M."/>
            <person name="Ohora S."/>
            <person name="Walle B.V."/>
            <person name="Veldhoen N."/>
            <person name="Helbing C.C."/>
            <person name="Birol I."/>
        </authorList>
    </citation>
    <scope>NUCLEOTIDE SEQUENCE [LARGE SCALE GENOMIC DNA]</scope>
</reference>
<organism evidence="1 2">
    <name type="scientific">Aquarana catesbeiana</name>
    <name type="common">American bullfrog</name>
    <name type="synonym">Rana catesbeiana</name>
    <dbReference type="NCBI Taxonomy" id="8400"/>
    <lineage>
        <taxon>Eukaryota</taxon>
        <taxon>Metazoa</taxon>
        <taxon>Chordata</taxon>
        <taxon>Craniata</taxon>
        <taxon>Vertebrata</taxon>
        <taxon>Euteleostomi</taxon>
        <taxon>Amphibia</taxon>
        <taxon>Batrachia</taxon>
        <taxon>Anura</taxon>
        <taxon>Neobatrachia</taxon>
        <taxon>Ranoidea</taxon>
        <taxon>Ranidae</taxon>
        <taxon>Aquarana</taxon>
    </lineage>
</organism>
<proteinExistence type="predicted"/>
<keyword evidence="2" id="KW-1185">Reference proteome</keyword>
<accession>A0A2G9RIJ5</accession>
<dbReference type="Proteomes" id="UP000228934">
    <property type="component" value="Unassembled WGS sequence"/>
</dbReference>
<protein>
    <submittedName>
        <fullName evidence="1">Uncharacterized protein</fullName>
    </submittedName>
</protein>
<dbReference type="AlphaFoldDB" id="A0A2G9RIJ5"/>
<evidence type="ECO:0000313" key="2">
    <source>
        <dbReference type="Proteomes" id="UP000228934"/>
    </source>
</evidence>
<sequence length="75" mass="8937">MLIPNKFIFYTTAYQILHFETPNVNVFLQISVCFQIFIQNPKSFVTQQNDNTQYGYPPKKMDFETTLRSMPTFLF</sequence>
<gene>
    <name evidence="1" type="ORF">AB205_0161620</name>
</gene>
<dbReference type="EMBL" id="KV940316">
    <property type="protein sequence ID" value="PIO27726.1"/>
    <property type="molecule type" value="Genomic_DNA"/>
</dbReference>
<evidence type="ECO:0000313" key="1">
    <source>
        <dbReference type="EMBL" id="PIO27726.1"/>
    </source>
</evidence>
<name>A0A2G9RIJ5_AQUCT</name>